<organism evidence="2 3">
    <name type="scientific">Methanosarcina barkeri 3</name>
    <dbReference type="NCBI Taxonomy" id="1434107"/>
    <lineage>
        <taxon>Archaea</taxon>
        <taxon>Methanobacteriati</taxon>
        <taxon>Methanobacteriota</taxon>
        <taxon>Stenosarchaea group</taxon>
        <taxon>Methanomicrobia</taxon>
        <taxon>Methanosarcinales</taxon>
        <taxon>Methanosarcinaceae</taxon>
        <taxon>Methanosarcina</taxon>
    </lineage>
</organism>
<dbReference type="PATRIC" id="fig|1434107.4.peg.3010"/>
<name>A0A0E3SNR8_METBA</name>
<keyword evidence="3" id="KW-1185">Reference proteome</keyword>
<dbReference type="Gene3D" id="2.60.120.200">
    <property type="match status" value="1"/>
</dbReference>
<dbReference type="GO" id="GO:0004553">
    <property type="term" value="F:hydrolase activity, hydrolyzing O-glycosyl compounds"/>
    <property type="evidence" value="ECO:0007669"/>
    <property type="project" value="InterPro"/>
</dbReference>
<dbReference type="InterPro" id="IPR013320">
    <property type="entry name" value="ConA-like_dom_sf"/>
</dbReference>
<dbReference type="CDD" id="cd00413">
    <property type="entry name" value="Glyco_hydrolase_16"/>
    <property type="match status" value="1"/>
</dbReference>
<dbReference type="GeneID" id="24789978"/>
<protein>
    <recommendedName>
        <fullName evidence="1">GH16 domain-containing protein</fullName>
    </recommendedName>
</protein>
<dbReference type="HOGENOM" id="CLU_076451_1_0_2"/>
<dbReference type="OrthoDB" id="134096at2157"/>
<dbReference type="EMBL" id="CP009517">
    <property type="protein sequence ID" value="AKB82963.1"/>
    <property type="molecule type" value="Genomic_DNA"/>
</dbReference>
<dbReference type="InterPro" id="IPR000757">
    <property type="entry name" value="Beta-glucanase-like"/>
</dbReference>
<dbReference type="PROSITE" id="PS51762">
    <property type="entry name" value="GH16_2"/>
    <property type="match status" value="1"/>
</dbReference>
<dbReference type="GO" id="GO:0005975">
    <property type="term" value="P:carbohydrate metabolic process"/>
    <property type="evidence" value="ECO:0007669"/>
    <property type="project" value="InterPro"/>
</dbReference>
<dbReference type="Proteomes" id="UP000033066">
    <property type="component" value="Chromosome"/>
</dbReference>
<dbReference type="SUPFAM" id="SSF49899">
    <property type="entry name" value="Concanavalin A-like lectins/glucanases"/>
    <property type="match status" value="1"/>
</dbReference>
<gene>
    <name evidence="2" type="ORF">MSBR3_2385</name>
</gene>
<sequence>MKTVKYLMCLFVLLIVSISALPSGVNTYPSHQLLNWKGQSWDLTSGYANPGNNYWNNTGAWIDGQDRLHLTTVNNNGRWESTMLSSQDRYRYGTFTWTVASPVFTFDENSVIGLCTYLDDSHELNIINSRWSETNGDQLWYNIEPSKIEGNSKGYTVPSSIICTNITYRIEWKPTYVRFTSMQADGTVIADYNNTNVSAIPQEPENVIMNLWLLAPPSDGENIELIISNFTLTND</sequence>
<proteinExistence type="predicted"/>
<evidence type="ECO:0000259" key="1">
    <source>
        <dbReference type="PROSITE" id="PS51762"/>
    </source>
</evidence>
<feature type="domain" description="GH16" evidence="1">
    <location>
        <begin position="21"/>
        <end position="235"/>
    </location>
</feature>
<dbReference type="AlphaFoldDB" id="A0A0E3SNR8"/>
<dbReference type="RefSeq" id="WP_048108617.1">
    <property type="nucleotide sequence ID" value="NZ_CP009517.1"/>
</dbReference>
<dbReference type="KEGG" id="mbak:MSBR3_2385"/>
<evidence type="ECO:0000313" key="2">
    <source>
        <dbReference type="EMBL" id="AKB82963.1"/>
    </source>
</evidence>
<reference evidence="2" key="1">
    <citation type="submission" date="2014-07" db="EMBL/GenBank/DDBJ databases">
        <title>Methanogenic archaea and the global carbon cycle.</title>
        <authorList>
            <person name="Henriksen J.R."/>
            <person name="Luke J."/>
            <person name="Reinhart S."/>
            <person name="Benedict M.N."/>
            <person name="Youngblut N.D."/>
            <person name="Metcalf M.E."/>
            <person name="Whitaker R.J."/>
            <person name="Metcalf W.W."/>
        </authorList>
    </citation>
    <scope>NUCLEOTIDE SEQUENCE [LARGE SCALE GENOMIC DNA]</scope>
    <source>
        <strain evidence="2">3</strain>
    </source>
</reference>
<evidence type="ECO:0000313" key="3">
    <source>
        <dbReference type="Proteomes" id="UP000033066"/>
    </source>
</evidence>
<accession>A0A0E3SNR8</accession>